<proteinExistence type="predicted"/>
<dbReference type="EMBL" id="QKQS01000010">
    <property type="protein sequence ID" value="PZA12844.1"/>
    <property type="molecule type" value="Genomic_DNA"/>
</dbReference>
<name>A0A323UK24_RHOPL</name>
<comment type="caution">
    <text evidence="1">The sequence shown here is derived from an EMBL/GenBank/DDBJ whole genome shotgun (WGS) entry which is preliminary data.</text>
</comment>
<evidence type="ECO:0000313" key="1">
    <source>
        <dbReference type="EMBL" id="PZA12844.1"/>
    </source>
</evidence>
<protein>
    <submittedName>
        <fullName evidence="1">Uncharacterized protein</fullName>
    </submittedName>
</protein>
<gene>
    <name evidence="1" type="ORF">DNX69_06560</name>
</gene>
<dbReference type="Proteomes" id="UP000248134">
    <property type="component" value="Unassembled WGS sequence"/>
</dbReference>
<sequence>MPTPRQIDQLAAAVGTQAAPTPESGPSDALPPEYWQALLTAAEADRGRLLPNGAAGAAVLSRISHPLLQVGCRRCGRLVEIQPADAIRLYGPEATWKEVGRRLLEKTCTQRTGRHEEDGCWPAFG</sequence>
<reference evidence="1 2" key="1">
    <citation type="submission" date="2018-06" db="EMBL/GenBank/DDBJ databases">
        <title>Draft Whole-Genome Sequence of the purple photosynthetic bacterium Rhodospeudomonas palustris XCP.</title>
        <authorList>
            <person name="Rayyan A."/>
            <person name="Meyer T.E."/>
            <person name="Kyndt J.A."/>
        </authorList>
    </citation>
    <scope>NUCLEOTIDE SEQUENCE [LARGE SCALE GENOMIC DNA]</scope>
    <source>
        <strain evidence="1 2">XCP</strain>
    </source>
</reference>
<accession>A0A323UK24</accession>
<evidence type="ECO:0000313" key="2">
    <source>
        <dbReference type="Proteomes" id="UP000248134"/>
    </source>
</evidence>
<dbReference type="OrthoDB" id="8251404at2"/>
<organism evidence="1 2">
    <name type="scientific">Rhodopseudomonas palustris</name>
    <dbReference type="NCBI Taxonomy" id="1076"/>
    <lineage>
        <taxon>Bacteria</taxon>
        <taxon>Pseudomonadati</taxon>
        <taxon>Pseudomonadota</taxon>
        <taxon>Alphaproteobacteria</taxon>
        <taxon>Hyphomicrobiales</taxon>
        <taxon>Nitrobacteraceae</taxon>
        <taxon>Rhodopseudomonas</taxon>
    </lineage>
</organism>
<dbReference type="AlphaFoldDB" id="A0A323UK24"/>